<dbReference type="AlphaFoldDB" id="A0A161XE64"/>
<accession>A0A161XE64</accession>
<comment type="caution">
    <text evidence="1">The sequence shown here is derived from an EMBL/GenBank/DDBJ whole genome shotgun (WGS) entry which is preliminary data.</text>
</comment>
<keyword evidence="2" id="KW-1185">Reference proteome</keyword>
<evidence type="ECO:0000313" key="1">
    <source>
        <dbReference type="EMBL" id="KZM71628.1"/>
    </source>
</evidence>
<reference evidence="1 2" key="1">
    <citation type="submission" date="2016-04" db="EMBL/GenBank/DDBJ databases">
        <authorList>
            <person name="Evans L.H."/>
            <person name="Alamgir A."/>
            <person name="Owens N."/>
            <person name="Weber N.D."/>
            <person name="Virtaneva K."/>
            <person name="Barbian K."/>
            <person name="Babar A."/>
            <person name="Rosenke K."/>
        </authorList>
    </citation>
    <scope>NUCLEOTIDE SEQUENCE [LARGE SCALE GENOMIC DNA]</scope>
    <source>
        <strain evidence="1 2">IFM 0406</strain>
    </source>
</reference>
<dbReference type="Proteomes" id="UP000076512">
    <property type="component" value="Unassembled WGS sequence"/>
</dbReference>
<dbReference type="EMBL" id="LWGR01000012">
    <property type="protein sequence ID" value="KZM71628.1"/>
    <property type="molecule type" value="Genomic_DNA"/>
</dbReference>
<name>A0A161XE64_9NOCA</name>
<protein>
    <submittedName>
        <fullName evidence="1">Uncharacterized protein</fullName>
    </submittedName>
</protein>
<evidence type="ECO:0000313" key="2">
    <source>
        <dbReference type="Proteomes" id="UP000076512"/>
    </source>
</evidence>
<sequence>MLTAAATAIFTYRPDHQRDTATAFLAAAPLIATDYLHQIGASATAMAPITAATWARWSSLHITVTATVRITEDDHPTDTSTRIRRVIAVTQRPGDEAPRELTAYLQVARDSADKPWLVTDLEVR</sequence>
<gene>
    <name evidence="1" type="ORF">AWN90_02575</name>
</gene>
<organism evidence="1 2">
    <name type="scientific">Nocardia terpenica</name>
    <dbReference type="NCBI Taxonomy" id="455432"/>
    <lineage>
        <taxon>Bacteria</taxon>
        <taxon>Bacillati</taxon>
        <taxon>Actinomycetota</taxon>
        <taxon>Actinomycetes</taxon>
        <taxon>Mycobacteriales</taxon>
        <taxon>Nocardiaceae</taxon>
        <taxon>Nocardia</taxon>
    </lineage>
</organism>
<proteinExistence type="predicted"/>